<dbReference type="Proteomes" id="UP001464923">
    <property type="component" value="Unassembled WGS sequence"/>
</dbReference>
<sequence length="81" mass="9307">MPVPRPRRQDPADRTQWGDEGRRVPRAPGRDPDPVAQRRDRAPRPEHTFERAAELWLVELDAQVADGARAVTTADLYRRLV</sequence>
<organism evidence="2 3">
    <name type="scientific">Pseudonocardia tropica</name>
    <dbReference type="NCBI Taxonomy" id="681289"/>
    <lineage>
        <taxon>Bacteria</taxon>
        <taxon>Bacillati</taxon>
        <taxon>Actinomycetota</taxon>
        <taxon>Actinomycetes</taxon>
        <taxon>Pseudonocardiales</taxon>
        <taxon>Pseudonocardiaceae</taxon>
        <taxon>Pseudonocardia</taxon>
    </lineage>
</organism>
<evidence type="ECO:0000313" key="2">
    <source>
        <dbReference type="EMBL" id="MEQ3538287.1"/>
    </source>
</evidence>
<gene>
    <name evidence="2" type="ORF">WHI96_05610</name>
</gene>
<dbReference type="EMBL" id="JBEDNP010000003">
    <property type="protein sequence ID" value="MEQ3538287.1"/>
    <property type="molecule type" value="Genomic_DNA"/>
</dbReference>
<evidence type="ECO:0000313" key="3">
    <source>
        <dbReference type="Proteomes" id="UP001464923"/>
    </source>
</evidence>
<comment type="caution">
    <text evidence="2">The sequence shown here is derived from an EMBL/GenBank/DDBJ whole genome shotgun (WGS) entry which is preliminary data.</text>
</comment>
<reference evidence="2 3" key="1">
    <citation type="submission" date="2024-03" db="EMBL/GenBank/DDBJ databases">
        <title>Draft genome sequence of Pseudonocardia tropica JCM 19149.</title>
        <authorList>
            <person name="Butdee W."/>
            <person name="Duangmal K."/>
        </authorList>
    </citation>
    <scope>NUCLEOTIDE SEQUENCE [LARGE SCALE GENOMIC DNA]</scope>
    <source>
        <strain evidence="2 3">JCM 19149</strain>
    </source>
</reference>
<keyword evidence="3" id="KW-1185">Reference proteome</keyword>
<proteinExistence type="predicted"/>
<feature type="compositionally biased region" description="Basic and acidic residues" evidence="1">
    <location>
        <begin position="7"/>
        <end position="46"/>
    </location>
</feature>
<evidence type="ECO:0000256" key="1">
    <source>
        <dbReference type="SAM" id="MobiDB-lite"/>
    </source>
</evidence>
<protein>
    <recommendedName>
        <fullName evidence="4">Integrase</fullName>
    </recommendedName>
</protein>
<name>A0ABV1JQS8_9PSEU</name>
<evidence type="ECO:0008006" key="4">
    <source>
        <dbReference type="Google" id="ProtNLM"/>
    </source>
</evidence>
<dbReference type="RefSeq" id="WP_345642042.1">
    <property type="nucleotide sequence ID" value="NZ_BAABLY010000008.1"/>
</dbReference>
<feature type="region of interest" description="Disordered" evidence="1">
    <location>
        <begin position="1"/>
        <end position="46"/>
    </location>
</feature>
<accession>A0ABV1JQS8</accession>